<dbReference type="EMBL" id="CP071869">
    <property type="protein sequence ID" value="QTE23763.1"/>
    <property type="molecule type" value="Genomic_DNA"/>
</dbReference>
<dbReference type="GO" id="GO:0071281">
    <property type="term" value="P:cellular response to iron ion"/>
    <property type="evidence" value="ECO:0007669"/>
    <property type="project" value="TreeGrafter"/>
</dbReference>
<dbReference type="NCBIfam" id="NF038402">
    <property type="entry name" value="TroA_like"/>
    <property type="match status" value="1"/>
</dbReference>
<protein>
    <submittedName>
        <fullName evidence="3">ABC transporter substrate-binding protein</fullName>
    </submittedName>
</protein>
<keyword evidence="1" id="KW-0732">Signal</keyword>
<dbReference type="KEGG" id="pcea:J3359_05710"/>
<reference evidence="3 4" key="1">
    <citation type="submission" date="2021-03" db="EMBL/GenBank/DDBJ databases">
        <title>Complete genome of Polaribacter_sp.SM13.</title>
        <authorList>
            <person name="Jeong S.W."/>
            <person name="Bae J.W."/>
        </authorList>
    </citation>
    <scope>NUCLEOTIDE SEQUENCE [LARGE SCALE GENOMIC DNA]</scope>
    <source>
        <strain evidence="3 4">SM13</strain>
    </source>
</reference>
<gene>
    <name evidence="3" type="ORF">J3359_05710</name>
</gene>
<dbReference type="InterPro" id="IPR054828">
    <property type="entry name" value="Vit_B12_bind_prot"/>
</dbReference>
<dbReference type="Proteomes" id="UP000663920">
    <property type="component" value="Chromosome"/>
</dbReference>
<accession>A0A975CQG4</accession>
<dbReference type="RefSeq" id="WP_208079761.1">
    <property type="nucleotide sequence ID" value="NZ_CP071869.1"/>
</dbReference>
<organism evidence="3 4">
    <name type="scientific">Polaribacter cellanae</name>
    <dbReference type="NCBI Taxonomy" id="2818493"/>
    <lineage>
        <taxon>Bacteria</taxon>
        <taxon>Pseudomonadati</taxon>
        <taxon>Bacteroidota</taxon>
        <taxon>Flavobacteriia</taxon>
        <taxon>Flavobacteriales</taxon>
        <taxon>Flavobacteriaceae</taxon>
    </lineage>
</organism>
<sequence>MNFKDQINNVFELKKTPKRIISLVPSQTELLVDLGLENCIVGVTKFCVHPKNIRKTTTVVGGTKTIHIDKIKALKPDIILCNKEENTKEIVEICQKIAPTHVSDIYTINDSIEVIKQYGAIFSKQKEAQNLVLKLHAILEDFNQFIKNKPTLKVIYFIWKNPWMIAGNTTFINYLLALNNFKNVYENLPRYPEITIENLKESDLILLSSEPYPFKDKHIVEIKKYAKNAKIILVDGEYFSWYGSRLLKAFDYFKELRKRM</sequence>
<dbReference type="Gene3D" id="3.40.50.1980">
    <property type="entry name" value="Nitrogenase molybdenum iron protein domain"/>
    <property type="match status" value="2"/>
</dbReference>
<evidence type="ECO:0000313" key="4">
    <source>
        <dbReference type="Proteomes" id="UP000663920"/>
    </source>
</evidence>
<dbReference type="SUPFAM" id="SSF53807">
    <property type="entry name" value="Helical backbone' metal receptor"/>
    <property type="match status" value="1"/>
</dbReference>
<dbReference type="InterPro" id="IPR002491">
    <property type="entry name" value="ABC_transptr_periplasmic_BD"/>
</dbReference>
<dbReference type="AlphaFoldDB" id="A0A975CQG4"/>
<dbReference type="PANTHER" id="PTHR30535">
    <property type="entry name" value="VITAMIN B12-BINDING PROTEIN"/>
    <property type="match status" value="1"/>
</dbReference>
<evidence type="ECO:0000256" key="1">
    <source>
        <dbReference type="ARBA" id="ARBA00022729"/>
    </source>
</evidence>
<dbReference type="Pfam" id="PF01497">
    <property type="entry name" value="Peripla_BP_2"/>
    <property type="match status" value="1"/>
</dbReference>
<keyword evidence="4" id="KW-1185">Reference proteome</keyword>
<dbReference type="InterPro" id="IPR050902">
    <property type="entry name" value="ABC_Transporter_SBP"/>
</dbReference>
<feature type="domain" description="Fe/B12 periplasmic-binding" evidence="2">
    <location>
        <begin position="19"/>
        <end position="260"/>
    </location>
</feature>
<name>A0A975CQG4_9FLAO</name>
<dbReference type="PROSITE" id="PS50983">
    <property type="entry name" value="FE_B12_PBP"/>
    <property type="match status" value="1"/>
</dbReference>
<proteinExistence type="predicted"/>
<evidence type="ECO:0000313" key="3">
    <source>
        <dbReference type="EMBL" id="QTE23763.1"/>
    </source>
</evidence>
<dbReference type="PANTHER" id="PTHR30535:SF34">
    <property type="entry name" value="MOLYBDATE-BINDING PROTEIN MOLA"/>
    <property type="match status" value="1"/>
</dbReference>
<evidence type="ECO:0000259" key="2">
    <source>
        <dbReference type="PROSITE" id="PS50983"/>
    </source>
</evidence>